<protein>
    <recommendedName>
        <fullName evidence="6">DUF1735 domain-containing protein</fullName>
    </recommendedName>
</protein>
<name>A0A1I5V2W5_9BACT</name>
<dbReference type="Proteomes" id="UP000199306">
    <property type="component" value="Unassembled WGS sequence"/>
</dbReference>
<keyword evidence="1" id="KW-0732">Signal</keyword>
<evidence type="ECO:0000259" key="2">
    <source>
        <dbReference type="Pfam" id="PF08522"/>
    </source>
</evidence>
<dbReference type="STRING" id="1079859.SAMN04515674_108174"/>
<proteinExistence type="predicted"/>
<evidence type="ECO:0000313" key="5">
    <source>
        <dbReference type="Proteomes" id="UP000199306"/>
    </source>
</evidence>
<evidence type="ECO:0000259" key="3">
    <source>
        <dbReference type="Pfam" id="PF18620"/>
    </source>
</evidence>
<dbReference type="AlphaFoldDB" id="A0A1I5V2W5"/>
<feature type="domain" description="DUF5627" evidence="3">
    <location>
        <begin position="178"/>
        <end position="309"/>
    </location>
</feature>
<dbReference type="Gene3D" id="2.60.40.1740">
    <property type="entry name" value="hypothetical protein (bacova_03559)"/>
    <property type="match status" value="1"/>
</dbReference>
<dbReference type="InterPro" id="IPR013728">
    <property type="entry name" value="BT_3987-like_N"/>
</dbReference>
<organism evidence="4 5">
    <name type="scientific">Pseudarcicella hirudinis</name>
    <dbReference type="NCBI Taxonomy" id="1079859"/>
    <lineage>
        <taxon>Bacteria</taxon>
        <taxon>Pseudomonadati</taxon>
        <taxon>Bacteroidota</taxon>
        <taxon>Cytophagia</taxon>
        <taxon>Cytophagales</taxon>
        <taxon>Flectobacillaceae</taxon>
        <taxon>Pseudarcicella</taxon>
    </lineage>
</organism>
<reference evidence="4 5" key="1">
    <citation type="submission" date="2016-10" db="EMBL/GenBank/DDBJ databases">
        <authorList>
            <person name="de Groot N.N."/>
        </authorList>
    </citation>
    <scope>NUCLEOTIDE SEQUENCE [LARGE SCALE GENOMIC DNA]</scope>
    <source>
        <strain evidence="5">E92,LMG 26720,CCM 7988</strain>
    </source>
</reference>
<dbReference type="PROSITE" id="PS51257">
    <property type="entry name" value="PROKAR_LIPOPROTEIN"/>
    <property type="match status" value="1"/>
</dbReference>
<evidence type="ECO:0000256" key="1">
    <source>
        <dbReference type="SAM" id="SignalP"/>
    </source>
</evidence>
<accession>A0A1I5V2W5</accession>
<dbReference type="Pfam" id="PF08522">
    <property type="entry name" value="BT_3987-like_N"/>
    <property type="match status" value="1"/>
</dbReference>
<dbReference type="InterPro" id="IPR040580">
    <property type="entry name" value="DUF5627"/>
</dbReference>
<sequence>MKKLVLMSVLILLGLAACNTENEFPDYKYQTVYFAYQYPVRTITLGEDTYVNTDLDNAHKCQIYASIGGVYESRKDVSVKVAVDNSLLKNGLLFGAGKDEVLPMPNSYYSLSSDKIIIPKGTLSGGVDIQLTDEFFADPKSIKNTYVIPLTMTSVVDADSILYGKHFVLYAIKYVNSWHGNYLRRGKDMVTGNVNQTVVRHAQFVEKDEVNKLTTKSLSELEFPVVFKDKDNKNVTVTLILRFEGNGGKCTISSASNAYTATGSGAFVKKGEKNSWGNKDRDALYLKYEVEVAGMKVSTSDTLVMRDRTVTMETFSPVAK</sequence>
<feature type="signal peptide" evidence="1">
    <location>
        <begin position="1"/>
        <end position="19"/>
    </location>
</feature>
<evidence type="ECO:0008006" key="6">
    <source>
        <dbReference type="Google" id="ProtNLM"/>
    </source>
</evidence>
<dbReference type="Pfam" id="PF18620">
    <property type="entry name" value="DUF5627"/>
    <property type="match status" value="1"/>
</dbReference>
<feature type="chain" id="PRO_5011538895" description="DUF1735 domain-containing protein" evidence="1">
    <location>
        <begin position="20"/>
        <end position="320"/>
    </location>
</feature>
<dbReference type="RefSeq" id="WP_092018012.1">
    <property type="nucleotide sequence ID" value="NZ_FOXH01000008.1"/>
</dbReference>
<evidence type="ECO:0000313" key="4">
    <source>
        <dbReference type="EMBL" id="SFQ01839.1"/>
    </source>
</evidence>
<dbReference type="Gene3D" id="2.40.128.420">
    <property type="match status" value="1"/>
</dbReference>
<gene>
    <name evidence="4" type="ORF">SAMN04515674_108174</name>
</gene>
<dbReference type="EMBL" id="FOXH01000008">
    <property type="protein sequence ID" value="SFQ01839.1"/>
    <property type="molecule type" value="Genomic_DNA"/>
</dbReference>
<keyword evidence="5" id="KW-1185">Reference proteome</keyword>
<feature type="domain" description="BT-3987-like N-terminal" evidence="2">
    <location>
        <begin position="29"/>
        <end position="157"/>
    </location>
</feature>
<dbReference type="OrthoDB" id="1041979at2"/>